<proteinExistence type="predicted"/>
<dbReference type="GeneID" id="78775004"/>
<dbReference type="CTD" id="78775004"/>
<name>A0A6A5H5R3_CAERE</name>
<organism evidence="1 2">
    <name type="scientific">Caenorhabditis remanei</name>
    <name type="common">Caenorhabditis vulgaris</name>
    <dbReference type="NCBI Taxonomy" id="31234"/>
    <lineage>
        <taxon>Eukaryota</taxon>
        <taxon>Metazoa</taxon>
        <taxon>Ecdysozoa</taxon>
        <taxon>Nematoda</taxon>
        <taxon>Chromadorea</taxon>
        <taxon>Rhabditida</taxon>
        <taxon>Rhabditina</taxon>
        <taxon>Rhabditomorpha</taxon>
        <taxon>Rhabditoidea</taxon>
        <taxon>Rhabditidae</taxon>
        <taxon>Peloderinae</taxon>
        <taxon>Caenorhabditis</taxon>
    </lineage>
</organism>
<accession>A0A6A5H5R3</accession>
<dbReference type="EMBL" id="WUAV01000003">
    <property type="protein sequence ID" value="KAF1762281.1"/>
    <property type="molecule type" value="Genomic_DNA"/>
</dbReference>
<reference evidence="1 2" key="1">
    <citation type="submission" date="2019-12" db="EMBL/GenBank/DDBJ databases">
        <title>Chromosome-level assembly of the Caenorhabditis remanei genome.</title>
        <authorList>
            <person name="Teterina A.A."/>
            <person name="Willis J.H."/>
            <person name="Phillips P.C."/>
        </authorList>
    </citation>
    <scope>NUCLEOTIDE SEQUENCE [LARGE SCALE GENOMIC DNA]</scope>
    <source>
        <strain evidence="1 2">PX506</strain>
        <tissue evidence="1">Whole organism</tissue>
    </source>
</reference>
<sequence length="71" mass="7690">MNIGNLTIFTFAELPPVLFSPSMRITRPPSVMISREAERPANPPPTTTTVGSAAINGAITATENRTQFIKF</sequence>
<protein>
    <submittedName>
        <fullName evidence="1">Uncharacterized protein</fullName>
    </submittedName>
</protein>
<dbReference type="Proteomes" id="UP000483820">
    <property type="component" value="Chromosome III"/>
</dbReference>
<evidence type="ECO:0000313" key="2">
    <source>
        <dbReference type="Proteomes" id="UP000483820"/>
    </source>
</evidence>
<evidence type="ECO:0000313" key="1">
    <source>
        <dbReference type="EMBL" id="KAF1762281.1"/>
    </source>
</evidence>
<comment type="caution">
    <text evidence="1">The sequence shown here is derived from an EMBL/GenBank/DDBJ whole genome shotgun (WGS) entry which is preliminary data.</text>
</comment>
<dbReference type="AlphaFoldDB" id="A0A6A5H5R3"/>
<dbReference type="RefSeq" id="XP_053587498.1">
    <property type="nucleotide sequence ID" value="XM_053727921.1"/>
</dbReference>
<dbReference type="KEGG" id="crq:GCK72_010543"/>
<gene>
    <name evidence="1" type="ORF">GCK72_010543</name>
</gene>